<accession>A0A843VTP6</accession>
<proteinExistence type="predicted"/>
<name>A0A843VTP6_COLES</name>
<dbReference type="EMBL" id="NMUH01002459">
    <property type="protein sequence ID" value="MQM00099.1"/>
    <property type="molecule type" value="Genomic_DNA"/>
</dbReference>
<evidence type="ECO:0000313" key="2">
    <source>
        <dbReference type="EMBL" id="MQM00099.1"/>
    </source>
</evidence>
<keyword evidence="3" id="KW-1185">Reference proteome</keyword>
<dbReference type="OrthoDB" id="10252832at2759"/>
<dbReference type="AlphaFoldDB" id="A0A843VTP6"/>
<evidence type="ECO:0000256" key="1">
    <source>
        <dbReference type="SAM" id="MobiDB-lite"/>
    </source>
</evidence>
<reference evidence="2" key="1">
    <citation type="submission" date="2017-07" db="EMBL/GenBank/DDBJ databases">
        <title>Taro Niue Genome Assembly and Annotation.</title>
        <authorList>
            <person name="Atibalentja N."/>
            <person name="Keating K."/>
            <person name="Fields C.J."/>
        </authorList>
    </citation>
    <scope>NUCLEOTIDE SEQUENCE</scope>
    <source>
        <strain evidence="2">Niue_2</strain>
        <tissue evidence="2">Leaf</tissue>
    </source>
</reference>
<dbReference type="Gene3D" id="3.40.50.1000">
    <property type="entry name" value="HAD superfamily/HAD-like"/>
    <property type="match status" value="1"/>
</dbReference>
<gene>
    <name evidence="2" type="ORF">Taro_032834</name>
</gene>
<feature type="region of interest" description="Disordered" evidence="1">
    <location>
        <begin position="30"/>
        <end position="57"/>
    </location>
</feature>
<organism evidence="2 3">
    <name type="scientific">Colocasia esculenta</name>
    <name type="common">Wild taro</name>
    <name type="synonym">Arum esculentum</name>
    <dbReference type="NCBI Taxonomy" id="4460"/>
    <lineage>
        <taxon>Eukaryota</taxon>
        <taxon>Viridiplantae</taxon>
        <taxon>Streptophyta</taxon>
        <taxon>Embryophyta</taxon>
        <taxon>Tracheophyta</taxon>
        <taxon>Spermatophyta</taxon>
        <taxon>Magnoliopsida</taxon>
        <taxon>Liliopsida</taxon>
        <taxon>Araceae</taxon>
        <taxon>Aroideae</taxon>
        <taxon>Colocasieae</taxon>
        <taxon>Colocasia</taxon>
    </lineage>
</organism>
<protein>
    <submittedName>
        <fullName evidence="2">Uncharacterized protein</fullName>
    </submittedName>
</protein>
<dbReference type="InterPro" id="IPR023214">
    <property type="entry name" value="HAD_sf"/>
</dbReference>
<sequence length="176" mass="19647">MLYQIKVLYVGDHIYGDILRSKKVLGSESHVLGSGSRIPSTFRPPRRPKAPKGDLQTPRNLFGRSVPHQTRSCSKHIMGLSSQLYFRAPGHRVACPVTEQAPARILPNRGSRVALRLLKAVIVMARHEFLGEKALNTQDPNRRLKTANYSLGNLNRRAPSIIMGGDPVQTLRLPRL</sequence>
<evidence type="ECO:0000313" key="3">
    <source>
        <dbReference type="Proteomes" id="UP000652761"/>
    </source>
</evidence>
<comment type="caution">
    <text evidence="2">The sequence shown here is derived from an EMBL/GenBank/DDBJ whole genome shotgun (WGS) entry which is preliminary data.</text>
</comment>
<dbReference type="Proteomes" id="UP000652761">
    <property type="component" value="Unassembled WGS sequence"/>
</dbReference>